<comment type="subcellular location">
    <subcellularLocation>
        <location evidence="2">Mitochondrion inner membrane</location>
        <topology evidence="2">Multi-pass membrane protein</topology>
    </subcellularLocation>
</comment>
<evidence type="ECO:0000256" key="1">
    <source>
        <dbReference type="ARBA" id="ARBA00003257"/>
    </source>
</evidence>
<feature type="transmembrane region" description="Helical" evidence="17">
    <location>
        <begin position="88"/>
        <end position="107"/>
    </location>
</feature>
<keyword evidence="5 17" id="KW-0813">Transport</keyword>
<evidence type="ECO:0000259" key="19">
    <source>
        <dbReference type="Pfam" id="PF00662"/>
    </source>
</evidence>
<dbReference type="EMBL" id="JN163970">
    <property type="protein sequence ID" value="AEP27735.1"/>
    <property type="molecule type" value="Genomic_DNA"/>
</dbReference>
<keyword evidence="12 17" id="KW-0520">NAD</keyword>
<reference evidence="21" key="2">
    <citation type="journal article" date="2013" name="Mol. Phylogenet. Evol.">
        <title>Mitogenome sequences stabilize the phylogenetics of weevils (Curculionoidea) and establish the monophyly of larval ectophagy.</title>
        <authorList>
            <person name="Haran J."/>
            <person name="Timmermans M.J."/>
            <person name="Vogler A.P."/>
        </authorList>
    </citation>
    <scope>NUCLEOTIDE SEQUENCE</scope>
</reference>
<geneLocation type="mitochondrion" evidence="21"/>
<keyword evidence="11 17" id="KW-1133">Transmembrane helix</keyword>
<evidence type="ECO:0000256" key="10">
    <source>
        <dbReference type="ARBA" id="ARBA00022982"/>
    </source>
</evidence>
<feature type="transmembrane region" description="Helical" evidence="17">
    <location>
        <begin position="377"/>
        <end position="402"/>
    </location>
</feature>
<evidence type="ECO:0000256" key="2">
    <source>
        <dbReference type="ARBA" id="ARBA00004448"/>
    </source>
</evidence>
<feature type="transmembrane region" description="Helical" evidence="17">
    <location>
        <begin position="246"/>
        <end position="265"/>
    </location>
</feature>
<dbReference type="InterPro" id="IPR001750">
    <property type="entry name" value="ND/Mrp_TM"/>
</dbReference>
<feature type="domain" description="NADH-Ubiquinone oxidoreductase (complex I) chain 5 N-terminal" evidence="19">
    <location>
        <begin position="42"/>
        <end position="90"/>
    </location>
</feature>
<feature type="transmembrane region" description="Helical" evidence="17">
    <location>
        <begin position="555"/>
        <end position="571"/>
    </location>
</feature>
<keyword evidence="14 17" id="KW-0496">Mitochondrion</keyword>
<keyword evidence="15 17" id="KW-0472">Membrane</keyword>
<evidence type="ECO:0000256" key="16">
    <source>
        <dbReference type="ARBA" id="ARBA00049551"/>
    </source>
</evidence>
<dbReference type="GO" id="GO:0005743">
    <property type="term" value="C:mitochondrial inner membrane"/>
    <property type="evidence" value="ECO:0007669"/>
    <property type="project" value="UniProtKB-SubCell"/>
</dbReference>
<dbReference type="Pfam" id="PF00361">
    <property type="entry name" value="Proton_antipo_M"/>
    <property type="match status" value="1"/>
</dbReference>
<dbReference type="Pfam" id="PF00662">
    <property type="entry name" value="Proton_antipo_N"/>
    <property type="match status" value="1"/>
</dbReference>
<dbReference type="GO" id="GO:0003954">
    <property type="term" value="F:NADH dehydrogenase activity"/>
    <property type="evidence" value="ECO:0007669"/>
    <property type="project" value="TreeGrafter"/>
</dbReference>
<comment type="function">
    <text evidence="1">Core subunit of the mitochondrial membrane respiratory chain NADH dehydrogenase (Complex I) that is believed to belong to the minimal assembly required for catalysis. Complex I functions in the transfer of electrons from NADH to the respiratory chain. The immediate electron acceptor for the enzyme is believed to be ubiquinone.</text>
</comment>
<comment type="similarity">
    <text evidence="17">Belongs to the complex I subunit 5 family.</text>
</comment>
<evidence type="ECO:0000256" key="11">
    <source>
        <dbReference type="ARBA" id="ARBA00022989"/>
    </source>
</evidence>
<evidence type="ECO:0000256" key="9">
    <source>
        <dbReference type="ARBA" id="ARBA00022967"/>
    </source>
</evidence>
<organism evidence="21">
    <name type="scientific">Brachycerus muricatus</name>
    <dbReference type="NCBI Taxonomy" id="159793"/>
    <lineage>
        <taxon>Eukaryota</taxon>
        <taxon>Metazoa</taxon>
        <taxon>Ecdysozoa</taxon>
        <taxon>Arthropoda</taxon>
        <taxon>Hexapoda</taxon>
        <taxon>Insecta</taxon>
        <taxon>Pterygota</taxon>
        <taxon>Neoptera</taxon>
        <taxon>Endopterygota</taxon>
        <taxon>Coleoptera</taxon>
        <taxon>Polyphaga</taxon>
        <taxon>Cucujiformia</taxon>
        <taxon>Brachyceridae</taxon>
        <taxon>Brachycerinae</taxon>
        <taxon>Brachycerus</taxon>
    </lineage>
</organism>
<reference evidence="21" key="1">
    <citation type="submission" date="2011-06" db="EMBL/GenBank/DDBJ databases">
        <authorList>
            <person name="Haran J.M."/>
            <person name="Timmermans M.J.T.N."/>
            <person name="Vogler A.P."/>
        </authorList>
    </citation>
    <scope>NUCLEOTIDE SEQUENCE</scope>
</reference>
<evidence type="ECO:0000256" key="15">
    <source>
        <dbReference type="ARBA" id="ARBA00023136"/>
    </source>
</evidence>
<dbReference type="InterPro" id="IPR010934">
    <property type="entry name" value="NADH_DH_su5_C"/>
</dbReference>
<proteinExistence type="inferred from homology"/>
<dbReference type="GO" id="GO:0015990">
    <property type="term" value="P:electron transport coupled proton transport"/>
    <property type="evidence" value="ECO:0007669"/>
    <property type="project" value="TreeGrafter"/>
</dbReference>
<protein>
    <recommendedName>
        <fullName evidence="4 17">NADH-ubiquinone oxidoreductase chain 5</fullName>
        <ecNumber evidence="3 17">7.1.1.2</ecNumber>
    </recommendedName>
</protein>
<dbReference type="EC" id="7.1.1.2" evidence="3 17"/>
<feature type="transmembrane region" description="Helical" evidence="17">
    <location>
        <begin position="330"/>
        <end position="357"/>
    </location>
</feature>
<evidence type="ECO:0000256" key="6">
    <source>
        <dbReference type="ARBA" id="ARBA00022660"/>
    </source>
</evidence>
<dbReference type="InterPro" id="IPR001516">
    <property type="entry name" value="Proton_antipo_N"/>
</dbReference>
<feature type="transmembrane region" description="Helical" evidence="17">
    <location>
        <begin position="49"/>
        <end position="76"/>
    </location>
</feature>
<accession>J9PHX3</accession>
<dbReference type="PRINTS" id="PR01434">
    <property type="entry name" value="NADHDHGNASE5"/>
</dbReference>
<keyword evidence="6" id="KW-0679">Respiratory chain</keyword>
<keyword evidence="13 17" id="KW-0830">Ubiquinone</keyword>
<dbReference type="InterPro" id="IPR003945">
    <property type="entry name" value="NU5C-like"/>
</dbReference>
<dbReference type="PANTHER" id="PTHR42829">
    <property type="entry name" value="NADH-UBIQUINONE OXIDOREDUCTASE CHAIN 5"/>
    <property type="match status" value="1"/>
</dbReference>
<feature type="transmembrane region" description="Helical" evidence="17">
    <location>
        <begin position="296"/>
        <end position="318"/>
    </location>
</feature>
<evidence type="ECO:0000256" key="14">
    <source>
        <dbReference type="ARBA" id="ARBA00023128"/>
    </source>
</evidence>
<evidence type="ECO:0000313" key="21">
    <source>
        <dbReference type="EMBL" id="AEP27735.1"/>
    </source>
</evidence>
<feature type="transmembrane region" description="Helical" evidence="17">
    <location>
        <begin position="491"/>
        <end position="508"/>
    </location>
</feature>
<comment type="function">
    <text evidence="17">Core subunit of the mitochondrial membrane respiratory chain NADH dehydrogenase (Complex I) which catalyzes electron transfer from NADH through the respiratory chain, using ubiquinone as an electron acceptor. Essential for the catalytic activity and assembly of complex I.</text>
</comment>
<dbReference type="GO" id="GO:0008137">
    <property type="term" value="F:NADH dehydrogenase (ubiquinone) activity"/>
    <property type="evidence" value="ECO:0007669"/>
    <property type="project" value="UniProtKB-EC"/>
</dbReference>
<feature type="transmembrane region" description="Helical" evidence="17">
    <location>
        <begin position="113"/>
        <end position="131"/>
    </location>
</feature>
<evidence type="ECO:0000256" key="3">
    <source>
        <dbReference type="ARBA" id="ARBA00012944"/>
    </source>
</evidence>
<evidence type="ECO:0000256" key="5">
    <source>
        <dbReference type="ARBA" id="ARBA00022448"/>
    </source>
</evidence>
<keyword evidence="8" id="KW-0999">Mitochondrion inner membrane</keyword>
<feature type="transmembrane region" description="Helical" evidence="17">
    <location>
        <begin position="460"/>
        <end position="479"/>
    </location>
</feature>
<name>J9PHX3_9CUCU</name>
<evidence type="ECO:0000256" key="7">
    <source>
        <dbReference type="ARBA" id="ARBA00022692"/>
    </source>
</evidence>
<evidence type="ECO:0000256" key="17">
    <source>
        <dbReference type="RuleBase" id="RU003404"/>
    </source>
</evidence>
<evidence type="ECO:0000256" key="4">
    <source>
        <dbReference type="ARBA" id="ARBA00021096"/>
    </source>
</evidence>
<feature type="domain" description="NADH:quinone oxidoreductase/Mrp antiporter transmembrane" evidence="18">
    <location>
        <begin position="109"/>
        <end position="383"/>
    </location>
</feature>
<dbReference type="PANTHER" id="PTHR42829:SF2">
    <property type="entry name" value="NADH-UBIQUINONE OXIDOREDUCTASE CHAIN 5"/>
    <property type="match status" value="1"/>
</dbReference>
<keyword evidence="10" id="KW-0249">Electron transport</keyword>
<keyword evidence="7 17" id="KW-0812">Transmembrane</keyword>
<feature type="domain" description="NADH dehydrogenase subunit 5 C-terminal" evidence="20">
    <location>
        <begin position="393"/>
        <end position="571"/>
    </location>
</feature>
<keyword evidence="9" id="KW-1278">Translocase</keyword>
<evidence type="ECO:0000259" key="18">
    <source>
        <dbReference type="Pfam" id="PF00361"/>
    </source>
</evidence>
<feature type="transmembrane region" description="Helical" evidence="17">
    <location>
        <begin position="205"/>
        <end position="234"/>
    </location>
</feature>
<evidence type="ECO:0000259" key="20">
    <source>
        <dbReference type="Pfam" id="PF06455"/>
    </source>
</evidence>
<feature type="transmembrane region" description="Helical" evidence="17">
    <location>
        <begin position="181"/>
        <end position="198"/>
    </location>
</feature>
<gene>
    <name evidence="21" type="primary">ND5</name>
</gene>
<feature type="transmembrane region" description="Helical" evidence="17">
    <location>
        <begin position="272"/>
        <end position="290"/>
    </location>
</feature>
<dbReference type="AlphaFoldDB" id="J9PHX3"/>
<evidence type="ECO:0000256" key="8">
    <source>
        <dbReference type="ARBA" id="ARBA00022792"/>
    </source>
</evidence>
<feature type="transmembrane region" description="Helical" evidence="17">
    <location>
        <begin position="12"/>
        <end position="29"/>
    </location>
</feature>
<feature type="transmembrane region" description="Helical" evidence="17">
    <location>
        <begin position="423"/>
        <end position="448"/>
    </location>
</feature>
<evidence type="ECO:0000256" key="13">
    <source>
        <dbReference type="ARBA" id="ARBA00023075"/>
    </source>
</evidence>
<evidence type="ECO:0000256" key="12">
    <source>
        <dbReference type="ARBA" id="ARBA00023027"/>
    </source>
</evidence>
<sequence>MTTKKGYKTFGYIYLLMSMVLFFLGLYYLSTDKNYMFEYSLLNLNSMSMSFTVFISWMSMLFMSLVFYISSMVMFYSSNYMEDNKYPVRFILLIMMFIMSMSFLILISNLITILLGWDGLGLTSYLLVVFYQNSKSSNAGMTTLLVNRIGDVALILAIGLMFNYGGWNWDYYIEFFHRSNYTRFICVMIILAALTKSAQIPFSPWLVAAMAAPTPVSALVHSSTLVTAGVYLLIRFSHLYSPDHMSILLFISLLTGIMSGMAAVFEFDLKKIVALSTLSQLSLMVSILALGEKELAFFYLLIHALLKALLFMCVGAIIHSMDGFQDIRLMGGLAFCMPITCSFMTISNLSLCGVPFLAGFYSKDLMVEVSMSKPLNLMVVASFYFIVSLTVCYSVRLVYYLMIKESSYLCFSNVSEKLSPMHYSMFGLIFYAAFSGSMMSWLIFVTPYFTNLPEQQKSSIILTIGLSLWFSLLFSQVGFFSLINTLLLTKLFYIFGLWNLPVLISYGMNIPISNLGDLFISAIEQGWFEYYGSLNLSLKWKDLSKFLQILSKNHVVIYTGLVILWVLILLLV</sequence>
<dbReference type="Pfam" id="PF06455">
    <property type="entry name" value="NADH5_C"/>
    <property type="match status" value="1"/>
</dbReference>
<comment type="catalytic activity">
    <reaction evidence="16 17">
        <text>a ubiquinone + NADH + 5 H(+)(in) = a ubiquinol + NAD(+) + 4 H(+)(out)</text>
        <dbReference type="Rhea" id="RHEA:29091"/>
        <dbReference type="Rhea" id="RHEA-COMP:9565"/>
        <dbReference type="Rhea" id="RHEA-COMP:9566"/>
        <dbReference type="ChEBI" id="CHEBI:15378"/>
        <dbReference type="ChEBI" id="CHEBI:16389"/>
        <dbReference type="ChEBI" id="CHEBI:17976"/>
        <dbReference type="ChEBI" id="CHEBI:57540"/>
        <dbReference type="ChEBI" id="CHEBI:57945"/>
        <dbReference type="EC" id="7.1.1.2"/>
    </reaction>
</comment>
<dbReference type="GO" id="GO:0042773">
    <property type="term" value="P:ATP synthesis coupled electron transport"/>
    <property type="evidence" value="ECO:0007669"/>
    <property type="project" value="InterPro"/>
</dbReference>
<feature type="transmembrane region" description="Helical" evidence="17">
    <location>
        <begin position="152"/>
        <end position="169"/>
    </location>
</feature>